<comment type="caution">
    <text evidence="2">The sequence shown here is derived from an EMBL/GenBank/DDBJ whole genome shotgun (WGS) entry which is preliminary data.</text>
</comment>
<gene>
    <name evidence="2" type="ORF">OTI717_LOCUS40956</name>
</gene>
<evidence type="ECO:0000313" key="3">
    <source>
        <dbReference type="Proteomes" id="UP000663823"/>
    </source>
</evidence>
<dbReference type="Proteomes" id="UP000663823">
    <property type="component" value="Unassembled WGS sequence"/>
</dbReference>
<dbReference type="AlphaFoldDB" id="A0A820FWQ8"/>
<feature type="non-terminal residue" evidence="2">
    <location>
        <position position="86"/>
    </location>
</feature>
<dbReference type="EMBL" id="CAJOAX010036732">
    <property type="protein sequence ID" value="CAF4266774.1"/>
    <property type="molecule type" value="Genomic_DNA"/>
</dbReference>
<dbReference type="InterPro" id="IPR040773">
    <property type="entry name" value="Rpn6_N"/>
</dbReference>
<organism evidence="2 3">
    <name type="scientific">Rotaria sordida</name>
    <dbReference type="NCBI Taxonomy" id="392033"/>
    <lineage>
        <taxon>Eukaryota</taxon>
        <taxon>Metazoa</taxon>
        <taxon>Spiralia</taxon>
        <taxon>Gnathifera</taxon>
        <taxon>Rotifera</taxon>
        <taxon>Eurotatoria</taxon>
        <taxon>Bdelloidea</taxon>
        <taxon>Philodinida</taxon>
        <taxon>Philodinidae</taxon>
        <taxon>Rotaria</taxon>
    </lineage>
</organism>
<dbReference type="Pfam" id="PF18055">
    <property type="entry name" value="RPN6_N"/>
    <property type="match status" value="1"/>
</dbReference>
<sequence length="86" mass="9652">MPGIIANDSIQQMVDEKPKLPEQIDLEEAETALAGKDYKLARELLEKLVKLEVIVDNEDSVRIKETAVLTLGRLYKETKDAKGIKT</sequence>
<evidence type="ECO:0000259" key="1">
    <source>
        <dbReference type="Pfam" id="PF18055"/>
    </source>
</evidence>
<feature type="domain" description="26S proteasome regulatory subunit Rpn6 N-terminal" evidence="1">
    <location>
        <begin position="32"/>
        <end position="85"/>
    </location>
</feature>
<protein>
    <recommendedName>
        <fullName evidence="1">26S proteasome regulatory subunit Rpn6 N-terminal domain-containing protein</fullName>
    </recommendedName>
</protein>
<accession>A0A820FWQ8</accession>
<reference evidence="2" key="1">
    <citation type="submission" date="2021-02" db="EMBL/GenBank/DDBJ databases">
        <authorList>
            <person name="Nowell W R."/>
        </authorList>
    </citation>
    <scope>NUCLEOTIDE SEQUENCE</scope>
</reference>
<evidence type="ECO:0000313" key="2">
    <source>
        <dbReference type="EMBL" id="CAF4266774.1"/>
    </source>
</evidence>
<name>A0A820FWQ8_9BILA</name>
<proteinExistence type="predicted"/>